<proteinExistence type="inferred from homology"/>
<evidence type="ECO:0000313" key="5">
    <source>
        <dbReference type="Proteomes" id="UP001600888"/>
    </source>
</evidence>
<dbReference type="CDD" id="cd00475">
    <property type="entry name" value="Cis_IPPS"/>
    <property type="match status" value="1"/>
</dbReference>
<reference evidence="4 5" key="1">
    <citation type="submission" date="2024-03" db="EMBL/GenBank/DDBJ databases">
        <title>A high-quality draft genome sequence of Diaporthe vaccinii, a causative agent of upright dieback and viscid rot disease in cranberry plants.</title>
        <authorList>
            <person name="Sarrasin M."/>
            <person name="Lang B.F."/>
            <person name="Burger G."/>
        </authorList>
    </citation>
    <scope>NUCLEOTIDE SEQUENCE [LARGE SCALE GENOMIC DNA]</scope>
    <source>
        <strain evidence="4 5">IS7</strain>
    </source>
</reference>
<accession>A0ABR4FEZ5</accession>
<dbReference type="SUPFAM" id="SSF64005">
    <property type="entry name" value="Undecaprenyl diphosphate synthase"/>
    <property type="match status" value="1"/>
</dbReference>
<comment type="similarity">
    <text evidence="1">Belongs to the UPP synthase family.</text>
</comment>
<organism evidence="4 5">
    <name type="scientific">Diaporthe vaccinii</name>
    <dbReference type="NCBI Taxonomy" id="105482"/>
    <lineage>
        <taxon>Eukaryota</taxon>
        <taxon>Fungi</taxon>
        <taxon>Dikarya</taxon>
        <taxon>Ascomycota</taxon>
        <taxon>Pezizomycotina</taxon>
        <taxon>Sordariomycetes</taxon>
        <taxon>Sordariomycetidae</taxon>
        <taxon>Diaporthales</taxon>
        <taxon>Diaporthaceae</taxon>
        <taxon>Diaporthe</taxon>
        <taxon>Diaporthe eres species complex</taxon>
    </lineage>
</organism>
<keyword evidence="5" id="KW-1185">Reference proteome</keyword>
<sequence length="488" mass="55239">MIPAQLQILAGIRANPWKTADPFATVAEDTGHFPCLQSDVQHPDLTCPSFRKLLRRRLGRKAISEYSLFSSVYKLCSSPYVCTVIEALDGCWSYSLPSLTLLIRPATTTSCLAMSDLYLAHFRSWLLSSPPAEWILRQTHELLIGALKQGPVPQHVAFVMDGNRRYAKNHKIESLEGHHLGFEALAKVCSRSLPTTMARHLTSFQILEVCYKTGVKVVTVYAFAIENFNRPQREVEGLMLLAKTKLSQLMQHGEVLDRYGARIKICGKRELIPKDVLEYVDKAVESTSKNTGAVLNICFPYGSREEMTHAVRTTVQDYLTTPPPKNSTFSQTRISQSIKSKKLARPDTLPSIDETPSAAEQSGHDGDGPDDSVSSTASTLHLPDTPSRPSSSHTTRYPDPETITTETLTDHMYTAGDPPLDMFVRTSGVERLSDFMLWQCHQDTQLFFLKCMWPDFDLWHFLPVLIEWQWRQKQKERDEKPRRGIKQR</sequence>
<feature type="region of interest" description="Disordered" evidence="3">
    <location>
        <begin position="318"/>
        <end position="416"/>
    </location>
</feature>
<dbReference type="InterPro" id="IPR018520">
    <property type="entry name" value="UPP_synth-like_CS"/>
</dbReference>
<evidence type="ECO:0000256" key="2">
    <source>
        <dbReference type="ARBA" id="ARBA00022679"/>
    </source>
</evidence>
<dbReference type="NCBIfam" id="TIGR00055">
    <property type="entry name" value="uppS"/>
    <property type="match status" value="1"/>
</dbReference>
<evidence type="ECO:0008006" key="6">
    <source>
        <dbReference type="Google" id="ProtNLM"/>
    </source>
</evidence>
<evidence type="ECO:0000256" key="1">
    <source>
        <dbReference type="ARBA" id="ARBA00005432"/>
    </source>
</evidence>
<gene>
    <name evidence="4" type="ORF">FJTKL_05216</name>
</gene>
<dbReference type="HAMAP" id="MF_01139">
    <property type="entry name" value="ISPT"/>
    <property type="match status" value="1"/>
</dbReference>
<dbReference type="Pfam" id="PF01255">
    <property type="entry name" value="Prenyltransf"/>
    <property type="match status" value="2"/>
</dbReference>
<name>A0ABR4FEZ5_9PEZI</name>
<evidence type="ECO:0000256" key="3">
    <source>
        <dbReference type="SAM" id="MobiDB-lite"/>
    </source>
</evidence>
<evidence type="ECO:0000313" key="4">
    <source>
        <dbReference type="EMBL" id="KAL2293272.1"/>
    </source>
</evidence>
<dbReference type="InterPro" id="IPR036424">
    <property type="entry name" value="UPP_synth-like_sf"/>
</dbReference>
<dbReference type="InterPro" id="IPR001441">
    <property type="entry name" value="UPP_synth-like"/>
</dbReference>
<dbReference type="PANTHER" id="PTHR10291:SF43">
    <property type="entry name" value="DEHYDRODOLICHYL DIPHOSPHATE SYNTHASE COMPLEX SUBUNIT DHDDS"/>
    <property type="match status" value="1"/>
</dbReference>
<dbReference type="EMBL" id="JBAWTH010000001">
    <property type="protein sequence ID" value="KAL2293272.1"/>
    <property type="molecule type" value="Genomic_DNA"/>
</dbReference>
<keyword evidence="2" id="KW-0808">Transferase</keyword>
<dbReference type="PROSITE" id="PS01066">
    <property type="entry name" value="UPP_SYNTHASE"/>
    <property type="match status" value="1"/>
</dbReference>
<dbReference type="Proteomes" id="UP001600888">
    <property type="component" value="Unassembled WGS sequence"/>
</dbReference>
<dbReference type="Gene3D" id="3.40.1180.10">
    <property type="entry name" value="Decaprenyl diphosphate synthase-like"/>
    <property type="match status" value="1"/>
</dbReference>
<comment type="caution">
    <text evidence="4">The sequence shown here is derived from an EMBL/GenBank/DDBJ whole genome shotgun (WGS) entry which is preliminary data.</text>
</comment>
<dbReference type="PANTHER" id="PTHR10291">
    <property type="entry name" value="DEHYDRODOLICHYL DIPHOSPHATE SYNTHASE FAMILY MEMBER"/>
    <property type="match status" value="1"/>
</dbReference>
<feature type="compositionally biased region" description="Low complexity" evidence="3">
    <location>
        <begin position="383"/>
        <end position="397"/>
    </location>
</feature>
<protein>
    <recommendedName>
        <fullName evidence="6">Alkyl transferase</fullName>
    </recommendedName>
</protein>
<feature type="compositionally biased region" description="Polar residues" evidence="3">
    <location>
        <begin position="326"/>
        <end position="338"/>
    </location>
</feature>